<protein>
    <recommendedName>
        <fullName evidence="3">DNA primase/polymerase bifunctional N-terminal domain-containing protein</fullName>
    </recommendedName>
</protein>
<dbReference type="RefSeq" id="WP_051887418.1">
    <property type="nucleotide sequence ID" value="NZ_CP032229.1"/>
</dbReference>
<proteinExistence type="predicted"/>
<organism evidence="1 2">
    <name type="scientific">Streptomyces seoulensis</name>
    <dbReference type="NCBI Taxonomy" id="73044"/>
    <lineage>
        <taxon>Bacteria</taxon>
        <taxon>Bacillati</taxon>
        <taxon>Actinomycetota</taxon>
        <taxon>Actinomycetes</taxon>
        <taxon>Kitasatosporales</taxon>
        <taxon>Streptomycetaceae</taxon>
        <taxon>Streptomyces</taxon>
    </lineage>
</organism>
<accession>A0A4P6TXL1</accession>
<dbReference type="Proteomes" id="UP000292547">
    <property type="component" value="Chromosome"/>
</dbReference>
<dbReference type="KEGG" id="sseo:D0Z67_15555"/>
<evidence type="ECO:0000313" key="1">
    <source>
        <dbReference type="EMBL" id="QBJ91562.1"/>
    </source>
</evidence>
<evidence type="ECO:0008006" key="3">
    <source>
        <dbReference type="Google" id="ProtNLM"/>
    </source>
</evidence>
<dbReference type="STRING" id="73044.GCA_000725795_00009"/>
<dbReference type="OrthoDB" id="4279612at2"/>
<keyword evidence="2" id="KW-1185">Reference proteome</keyword>
<gene>
    <name evidence="1" type="ORF">D0Z67_15555</name>
</gene>
<sequence>MNTQSHADIQWVPAMGIQLRRAGVQFDAVRVDGDRGRDIADRMARMTGGDPGPVVESGSGRRCVYFLVAPGSTAHHAWPAEATRLTSGPYRVSYIPVPALDGQTWPLGWRFPPTAPDRFVHTLLLRAALLDGSQGPPQPPELN</sequence>
<dbReference type="EMBL" id="CP032229">
    <property type="protein sequence ID" value="QBJ91562.1"/>
    <property type="molecule type" value="Genomic_DNA"/>
</dbReference>
<evidence type="ECO:0000313" key="2">
    <source>
        <dbReference type="Proteomes" id="UP000292547"/>
    </source>
</evidence>
<reference evidence="1 2" key="1">
    <citation type="submission" date="2018-08" db="EMBL/GenBank/DDBJ databases">
        <title>The complete genome sequence of Streptomyces seoulensis, a pioneer strain for nickel superoxide dismutase discovery.</title>
        <authorList>
            <person name="Shin J."/>
            <person name="Lee J.-S."/>
            <person name="Lee E.-J."/>
            <person name="Youn H.-D."/>
        </authorList>
    </citation>
    <scope>NUCLEOTIDE SEQUENCE [LARGE SCALE GENOMIC DNA]</scope>
    <source>
        <strain evidence="1 2">KCTC 9819</strain>
    </source>
</reference>
<dbReference type="GeneID" id="300100335"/>
<dbReference type="AlphaFoldDB" id="A0A4P6TXL1"/>
<name>A0A4P6TXL1_STRSO</name>